<name>A0A438EFL0_VITVI</name>
<dbReference type="Pfam" id="PF25598">
    <property type="entry name" value="ARM_PUB"/>
    <property type="match status" value="1"/>
</dbReference>
<dbReference type="InterPro" id="IPR013083">
    <property type="entry name" value="Znf_RING/FYVE/PHD"/>
</dbReference>
<evidence type="ECO:0000256" key="9">
    <source>
        <dbReference type="SAM" id="MobiDB-lite"/>
    </source>
</evidence>
<evidence type="ECO:0000256" key="8">
    <source>
        <dbReference type="PROSITE-ProRule" id="PRU00259"/>
    </source>
</evidence>
<dbReference type="InterPro" id="IPR058678">
    <property type="entry name" value="ARM_PUB"/>
</dbReference>
<feature type="domain" description="U-box" evidence="10">
    <location>
        <begin position="55"/>
        <end position="129"/>
    </location>
</feature>
<evidence type="ECO:0000313" key="12">
    <source>
        <dbReference type="Proteomes" id="UP000288805"/>
    </source>
</evidence>
<feature type="region of interest" description="Disordered" evidence="9">
    <location>
        <begin position="191"/>
        <end position="234"/>
    </location>
</feature>
<feature type="repeat" description="ARM" evidence="8">
    <location>
        <begin position="357"/>
        <end position="399"/>
    </location>
</feature>
<dbReference type="FunFam" id="3.30.40.10:FF:000565">
    <property type="entry name" value="RING-type E3 ubiquitin transferase"/>
    <property type="match status" value="1"/>
</dbReference>
<dbReference type="InterPro" id="IPR011989">
    <property type="entry name" value="ARM-like"/>
</dbReference>
<dbReference type="FunFam" id="1.25.10.10:FF:000578">
    <property type="entry name" value="RING-type E3 ubiquitin transferase"/>
    <property type="match status" value="1"/>
</dbReference>
<evidence type="ECO:0000256" key="6">
    <source>
        <dbReference type="ARBA" id="ARBA00022737"/>
    </source>
</evidence>
<dbReference type="PANTHER" id="PTHR23315">
    <property type="entry name" value="U BOX DOMAIN-CONTAINING"/>
    <property type="match status" value="1"/>
</dbReference>
<comment type="catalytic activity">
    <reaction evidence="1">
        <text>S-ubiquitinyl-[E2 ubiquitin-conjugating enzyme]-L-cysteine + [acceptor protein]-L-lysine = [E2 ubiquitin-conjugating enzyme]-L-cysteine + N(6)-ubiquitinyl-[acceptor protein]-L-lysine.</text>
        <dbReference type="EC" id="2.3.2.27"/>
    </reaction>
</comment>
<organism evidence="11 12">
    <name type="scientific">Vitis vinifera</name>
    <name type="common">Grape</name>
    <dbReference type="NCBI Taxonomy" id="29760"/>
    <lineage>
        <taxon>Eukaryota</taxon>
        <taxon>Viridiplantae</taxon>
        <taxon>Streptophyta</taxon>
        <taxon>Embryophyta</taxon>
        <taxon>Tracheophyta</taxon>
        <taxon>Spermatophyta</taxon>
        <taxon>Magnoliopsida</taxon>
        <taxon>eudicotyledons</taxon>
        <taxon>Gunneridae</taxon>
        <taxon>Pentapetalae</taxon>
        <taxon>rosids</taxon>
        <taxon>Vitales</taxon>
        <taxon>Vitaceae</taxon>
        <taxon>Viteae</taxon>
        <taxon>Vitis</taxon>
    </lineage>
</organism>
<evidence type="ECO:0000256" key="3">
    <source>
        <dbReference type="ARBA" id="ARBA00004906"/>
    </source>
</evidence>
<evidence type="ECO:0000256" key="2">
    <source>
        <dbReference type="ARBA" id="ARBA00003861"/>
    </source>
</evidence>
<keyword evidence="6" id="KW-0677">Repeat</keyword>
<dbReference type="Pfam" id="PF04564">
    <property type="entry name" value="U-box"/>
    <property type="match status" value="1"/>
</dbReference>
<dbReference type="GO" id="GO:0061630">
    <property type="term" value="F:ubiquitin protein ligase activity"/>
    <property type="evidence" value="ECO:0007669"/>
    <property type="project" value="UniProtKB-EC"/>
</dbReference>
<sequence>MEFQEALLRYLNKPEEGKGVCGKEGRKEMGNGKQRWRVFYKSSSSSNASKRQSKEPPKEFLCPISGSLMADPVIVSSGQTFERACVQVCKALGFNPTLSEGSSPDFSTIIPNLAIQSTILSWCDKCSVDRPKPLDFDSAEKVVRTLMASQKAENKSEDSDKELIKAVAETPPVLKFAHAITDLNRRSTHFYSSSQESVTTTGSTPPLPLATRPSCYSSSSSSEIETLNPDSPEEDEGIIAKLKSPQVFEQEEALVSLRKITRTGEETRVSLCSPRLLSMLRSLIISRYSGIQVNAVAVLVNLSLEKINKVKIVRSGIVPPLIDVLKGGFPEAQDHAAGALFSLALEDANKTAIGVLGALPPLLHTLRSESERARNDSALALYHLSLVQSNRTKLVKLGAVQILMGMVNSGHLWSRALLVLCNLAACPDGRTAMLDAGAVECLVGLLRGNELDSDSIRESCLAALYALSFGGSRFKGLAKEAGAMETLMRVEKIGSERAREKAKKILEIMREKTEEGLDWEALLDSGLVVSIGGALCLCFCAPVVDDEGANKSFQELASVENYCSTGGSSAACFAR</sequence>
<dbReference type="PROSITE" id="PS50176">
    <property type="entry name" value="ARM_REPEAT"/>
    <property type="match status" value="2"/>
</dbReference>
<evidence type="ECO:0000313" key="11">
    <source>
        <dbReference type="EMBL" id="RVW46490.1"/>
    </source>
</evidence>
<dbReference type="EMBL" id="QGNW01001302">
    <property type="protein sequence ID" value="RVW46490.1"/>
    <property type="molecule type" value="Genomic_DNA"/>
</dbReference>
<dbReference type="Gene3D" id="1.25.10.10">
    <property type="entry name" value="Leucine-rich Repeat Variant"/>
    <property type="match status" value="1"/>
</dbReference>
<evidence type="ECO:0000256" key="4">
    <source>
        <dbReference type="ARBA" id="ARBA00012483"/>
    </source>
</evidence>
<evidence type="ECO:0000256" key="1">
    <source>
        <dbReference type="ARBA" id="ARBA00000900"/>
    </source>
</evidence>
<gene>
    <name evidence="11" type="primary">PUB40_0</name>
    <name evidence="11" type="ORF">CK203_067213</name>
</gene>
<dbReference type="PROSITE" id="PS51698">
    <property type="entry name" value="U_BOX"/>
    <property type="match status" value="1"/>
</dbReference>
<reference evidence="11 12" key="1">
    <citation type="journal article" date="2018" name="PLoS Genet.">
        <title>Population sequencing reveals clonal diversity and ancestral inbreeding in the grapevine cultivar Chardonnay.</title>
        <authorList>
            <person name="Roach M.J."/>
            <person name="Johnson D.L."/>
            <person name="Bohlmann J."/>
            <person name="van Vuuren H.J."/>
            <person name="Jones S.J."/>
            <person name="Pretorius I.S."/>
            <person name="Schmidt S.A."/>
            <person name="Borneman A.R."/>
        </authorList>
    </citation>
    <scope>NUCLEOTIDE SEQUENCE [LARGE SCALE GENOMIC DNA]</scope>
    <source>
        <strain evidence="12">cv. Chardonnay</strain>
        <tissue evidence="11">Leaf</tissue>
    </source>
</reference>
<dbReference type="GO" id="GO:0016567">
    <property type="term" value="P:protein ubiquitination"/>
    <property type="evidence" value="ECO:0007669"/>
    <property type="project" value="UniProtKB-UniPathway"/>
</dbReference>
<dbReference type="InterPro" id="IPR000225">
    <property type="entry name" value="Armadillo"/>
</dbReference>
<dbReference type="Gene3D" id="3.30.40.10">
    <property type="entry name" value="Zinc/RING finger domain, C3HC4 (zinc finger)"/>
    <property type="match status" value="1"/>
</dbReference>
<evidence type="ECO:0000259" key="10">
    <source>
        <dbReference type="PROSITE" id="PS51698"/>
    </source>
</evidence>
<evidence type="ECO:0000256" key="5">
    <source>
        <dbReference type="ARBA" id="ARBA00022679"/>
    </source>
</evidence>
<comment type="pathway">
    <text evidence="3">Protein modification; protein ubiquitination.</text>
</comment>
<dbReference type="Proteomes" id="UP000288805">
    <property type="component" value="Unassembled WGS sequence"/>
</dbReference>
<dbReference type="SMART" id="SM00504">
    <property type="entry name" value="Ubox"/>
    <property type="match status" value="1"/>
</dbReference>
<accession>A0A438EFL0</accession>
<keyword evidence="5" id="KW-0808">Transferase</keyword>
<comment type="function">
    <text evidence="2">Functions as an E3 ubiquitin ligase.</text>
</comment>
<evidence type="ECO:0000256" key="7">
    <source>
        <dbReference type="ARBA" id="ARBA00022786"/>
    </source>
</evidence>
<dbReference type="PANTHER" id="PTHR23315:SF339">
    <property type="entry name" value="U-BOX DOMAIN-CONTAINING PROTEIN 40"/>
    <property type="match status" value="1"/>
</dbReference>
<dbReference type="InterPro" id="IPR003613">
    <property type="entry name" value="Ubox_domain"/>
</dbReference>
<feature type="compositionally biased region" description="Polar residues" evidence="9">
    <location>
        <begin position="191"/>
        <end position="204"/>
    </location>
</feature>
<comment type="caution">
    <text evidence="11">The sequence shown here is derived from an EMBL/GenBank/DDBJ whole genome shotgun (WGS) entry which is preliminary data.</text>
</comment>
<protein>
    <recommendedName>
        <fullName evidence="4">RING-type E3 ubiquitin transferase</fullName>
        <ecNumber evidence="4">2.3.2.27</ecNumber>
    </recommendedName>
</protein>
<dbReference type="InterPro" id="IPR016024">
    <property type="entry name" value="ARM-type_fold"/>
</dbReference>
<feature type="repeat" description="ARM" evidence="8">
    <location>
        <begin position="316"/>
        <end position="353"/>
    </location>
</feature>
<dbReference type="SUPFAM" id="SSF57850">
    <property type="entry name" value="RING/U-box"/>
    <property type="match status" value="1"/>
</dbReference>
<dbReference type="SMART" id="SM00185">
    <property type="entry name" value="ARM"/>
    <property type="match status" value="4"/>
</dbReference>
<dbReference type="SUPFAM" id="SSF48371">
    <property type="entry name" value="ARM repeat"/>
    <property type="match status" value="1"/>
</dbReference>
<keyword evidence="7" id="KW-0833">Ubl conjugation pathway</keyword>
<proteinExistence type="predicted"/>
<dbReference type="EC" id="2.3.2.27" evidence="4"/>
<dbReference type="UniPathway" id="UPA00143"/>
<dbReference type="AlphaFoldDB" id="A0A438EFL0"/>